<dbReference type="EMBL" id="NOXS01000024">
    <property type="protein sequence ID" value="OYQ21154.1"/>
    <property type="molecule type" value="Genomic_DNA"/>
</dbReference>
<name>A0A255XXP3_9PROT</name>
<dbReference type="Gene3D" id="2.40.10.220">
    <property type="entry name" value="predicted glycosyltransferase like domains"/>
    <property type="match status" value="1"/>
</dbReference>
<proteinExistence type="predicted"/>
<evidence type="ECO:0008006" key="3">
    <source>
        <dbReference type="Google" id="ProtNLM"/>
    </source>
</evidence>
<reference evidence="1 2" key="1">
    <citation type="submission" date="2017-07" db="EMBL/GenBank/DDBJ databases">
        <title>Elstera cyanobacteriorum sp. nov., a novel bacterium isolated from cyanobacterial aggregates in a eutrophic lake.</title>
        <authorList>
            <person name="Cai H."/>
        </authorList>
    </citation>
    <scope>NUCLEOTIDE SEQUENCE [LARGE SCALE GENOMIC DNA]</scope>
    <source>
        <strain evidence="1 2">TH019</strain>
    </source>
</reference>
<dbReference type="AlphaFoldDB" id="A0A255XXP3"/>
<dbReference type="OrthoDB" id="7356068at2"/>
<organism evidence="1 2">
    <name type="scientific">Elstera cyanobacteriorum</name>
    <dbReference type="NCBI Taxonomy" id="2022747"/>
    <lineage>
        <taxon>Bacteria</taxon>
        <taxon>Pseudomonadati</taxon>
        <taxon>Pseudomonadota</taxon>
        <taxon>Alphaproteobacteria</taxon>
        <taxon>Rhodospirillales</taxon>
        <taxon>Rhodospirillaceae</taxon>
        <taxon>Elstera</taxon>
    </lineage>
</organism>
<sequence>MSDDSRSRLARELLATLKVDHERSQRFRAINDQLDAADAFDWEERAMDRGGSGMPRPGGRLTDGMGVASRVENQAKDGQGLAAHQKRDNRRFTDPVLRIGIFHDSYETIDWSLGGVMVGNYVGELKANNRFQITFTVASAKAGAAYYAAQVRVIRVDPRKRTLSLKFEKLAQGAFDFLSGLQLQQARKRAL</sequence>
<protein>
    <recommendedName>
        <fullName evidence="3">PilZ domain-containing protein</fullName>
    </recommendedName>
</protein>
<dbReference type="Proteomes" id="UP000216361">
    <property type="component" value="Unassembled WGS sequence"/>
</dbReference>
<gene>
    <name evidence="1" type="ORF">CHR90_02895</name>
</gene>
<dbReference type="RefSeq" id="WP_094407478.1">
    <property type="nucleotide sequence ID" value="NZ_BMJZ01000016.1"/>
</dbReference>
<evidence type="ECO:0000313" key="1">
    <source>
        <dbReference type="EMBL" id="OYQ21154.1"/>
    </source>
</evidence>
<accession>A0A255XXP3</accession>
<keyword evidence="2" id="KW-1185">Reference proteome</keyword>
<evidence type="ECO:0000313" key="2">
    <source>
        <dbReference type="Proteomes" id="UP000216361"/>
    </source>
</evidence>
<comment type="caution">
    <text evidence="1">The sequence shown here is derived from an EMBL/GenBank/DDBJ whole genome shotgun (WGS) entry which is preliminary data.</text>
</comment>